<organism evidence="1 2">
    <name type="scientific">Patellaria atrata CBS 101060</name>
    <dbReference type="NCBI Taxonomy" id="1346257"/>
    <lineage>
        <taxon>Eukaryota</taxon>
        <taxon>Fungi</taxon>
        <taxon>Dikarya</taxon>
        <taxon>Ascomycota</taxon>
        <taxon>Pezizomycotina</taxon>
        <taxon>Dothideomycetes</taxon>
        <taxon>Dothideomycetes incertae sedis</taxon>
        <taxon>Patellariales</taxon>
        <taxon>Patellariaceae</taxon>
        <taxon>Patellaria</taxon>
    </lineage>
</organism>
<accession>A0A9P4S931</accession>
<proteinExistence type="predicted"/>
<reference evidence="1" key="1">
    <citation type="journal article" date="2020" name="Stud. Mycol.">
        <title>101 Dothideomycetes genomes: a test case for predicting lifestyles and emergence of pathogens.</title>
        <authorList>
            <person name="Haridas S."/>
            <person name="Albert R."/>
            <person name="Binder M."/>
            <person name="Bloem J."/>
            <person name="Labutti K."/>
            <person name="Salamov A."/>
            <person name="Andreopoulos B."/>
            <person name="Baker S."/>
            <person name="Barry K."/>
            <person name="Bills G."/>
            <person name="Bluhm B."/>
            <person name="Cannon C."/>
            <person name="Castanera R."/>
            <person name="Culley D."/>
            <person name="Daum C."/>
            <person name="Ezra D."/>
            <person name="Gonzalez J."/>
            <person name="Henrissat B."/>
            <person name="Kuo A."/>
            <person name="Liang C."/>
            <person name="Lipzen A."/>
            <person name="Lutzoni F."/>
            <person name="Magnuson J."/>
            <person name="Mondo S."/>
            <person name="Nolan M."/>
            <person name="Ohm R."/>
            <person name="Pangilinan J."/>
            <person name="Park H.-J."/>
            <person name="Ramirez L."/>
            <person name="Alfaro M."/>
            <person name="Sun H."/>
            <person name="Tritt A."/>
            <person name="Yoshinaga Y."/>
            <person name="Zwiers L.-H."/>
            <person name="Turgeon B."/>
            <person name="Goodwin S."/>
            <person name="Spatafora J."/>
            <person name="Crous P."/>
            <person name="Grigoriev I."/>
        </authorList>
    </citation>
    <scope>NUCLEOTIDE SEQUENCE</scope>
    <source>
        <strain evidence="1">CBS 101060</strain>
    </source>
</reference>
<protein>
    <submittedName>
        <fullName evidence="1">Uncharacterized protein</fullName>
    </submittedName>
</protein>
<dbReference type="Proteomes" id="UP000799429">
    <property type="component" value="Unassembled WGS sequence"/>
</dbReference>
<dbReference type="EMBL" id="MU006097">
    <property type="protein sequence ID" value="KAF2838239.1"/>
    <property type="molecule type" value="Genomic_DNA"/>
</dbReference>
<keyword evidence="2" id="KW-1185">Reference proteome</keyword>
<dbReference type="AlphaFoldDB" id="A0A9P4S931"/>
<gene>
    <name evidence="1" type="ORF">M501DRAFT_866592</name>
</gene>
<evidence type="ECO:0000313" key="2">
    <source>
        <dbReference type="Proteomes" id="UP000799429"/>
    </source>
</evidence>
<name>A0A9P4S931_9PEZI</name>
<evidence type="ECO:0000313" key="1">
    <source>
        <dbReference type="EMBL" id="KAF2838239.1"/>
    </source>
</evidence>
<sequence>MVVLFFNQFYALLMTTLTNIKKFVFKGKFARYLRDFWSLAQIKKASHEDFALKRLIDVGIPLDPQEEFLHCQRAIPGWNGQRHWVDYVLDKVELVLNAKRNKLDFSLRSEQNMFYSIVGVVIPIPGYLCKRIRTRYILRIYLYAVISSVEDQVNPYPILSSLSSCTEHMSQW</sequence>
<comment type="caution">
    <text evidence="1">The sequence shown here is derived from an EMBL/GenBank/DDBJ whole genome shotgun (WGS) entry which is preliminary data.</text>
</comment>